<comment type="similarity">
    <text evidence="1">Belongs to the helicase family.</text>
</comment>
<keyword evidence="4" id="KW-1185">Reference proteome</keyword>
<evidence type="ECO:0000313" key="3">
    <source>
        <dbReference type="EMBL" id="GBB97611.1"/>
    </source>
</evidence>
<dbReference type="Gene3D" id="3.40.50.300">
    <property type="entry name" value="P-loop containing nucleotide triphosphate hydrolases"/>
    <property type="match status" value="1"/>
</dbReference>
<dbReference type="STRING" id="94130.A0A2Z6RLN3"/>
<dbReference type="GO" id="GO:0006310">
    <property type="term" value="P:DNA recombination"/>
    <property type="evidence" value="ECO:0007669"/>
    <property type="project" value="UniProtKB-KW"/>
</dbReference>
<keyword evidence="1" id="KW-0234">DNA repair</keyword>
<keyword evidence="1" id="KW-0347">Helicase</keyword>
<reference evidence="3 4" key="1">
    <citation type="submission" date="2017-11" db="EMBL/GenBank/DDBJ databases">
        <title>The genome of Rhizophagus clarus HR1 reveals common genetic basis of auxotrophy among arbuscular mycorrhizal fungi.</title>
        <authorList>
            <person name="Kobayashi Y."/>
        </authorList>
    </citation>
    <scope>NUCLEOTIDE SEQUENCE [LARGE SCALE GENOMIC DNA]</scope>
    <source>
        <strain evidence="3 4">HR1</strain>
    </source>
</reference>
<feature type="domain" description="DNA helicase Pif1-like DEAD-box helicase" evidence="2">
    <location>
        <begin position="60"/>
        <end position="140"/>
    </location>
</feature>
<accession>A0A2Z6RLN3</accession>
<comment type="cofactor">
    <cofactor evidence="1">
        <name>Mg(2+)</name>
        <dbReference type="ChEBI" id="CHEBI:18420"/>
    </cofactor>
</comment>
<sequence>MKHQRRELISLMYQFIELTHAFLENLMGLTNTQFKEIIGNQLTKMKIIPPIIPLNTMLSLPKDQYQCVDRIVRTLGPNDGKHYPYFLITGSAGTGKSFVTHILLKEFEKRGLSYLVLAPTGVAAQNIGGFTIHSALKIHATKGGF</sequence>
<keyword evidence="1" id="KW-0067">ATP-binding</keyword>
<dbReference type="Proteomes" id="UP000247702">
    <property type="component" value="Unassembled WGS sequence"/>
</dbReference>
<dbReference type="Pfam" id="PF05970">
    <property type="entry name" value="PIF1"/>
    <property type="match status" value="1"/>
</dbReference>
<keyword evidence="1" id="KW-0378">Hydrolase</keyword>
<keyword evidence="1" id="KW-0227">DNA damage</keyword>
<dbReference type="EC" id="5.6.2.3" evidence="1"/>
<keyword evidence="1" id="KW-0233">DNA recombination</keyword>
<dbReference type="EMBL" id="BEXD01002238">
    <property type="protein sequence ID" value="GBB97611.1"/>
    <property type="molecule type" value="Genomic_DNA"/>
</dbReference>
<evidence type="ECO:0000313" key="4">
    <source>
        <dbReference type="Proteomes" id="UP000247702"/>
    </source>
</evidence>
<protein>
    <recommendedName>
        <fullName evidence="1">ATP-dependent DNA helicase</fullName>
        <ecNumber evidence="1">5.6.2.3</ecNumber>
    </recommendedName>
</protein>
<evidence type="ECO:0000256" key="1">
    <source>
        <dbReference type="RuleBase" id="RU363044"/>
    </source>
</evidence>
<dbReference type="GO" id="GO:0005524">
    <property type="term" value="F:ATP binding"/>
    <property type="evidence" value="ECO:0007669"/>
    <property type="project" value="UniProtKB-KW"/>
</dbReference>
<keyword evidence="1" id="KW-0547">Nucleotide-binding</keyword>
<dbReference type="GO" id="GO:0000723">
    <property type="term" value="P:telomere maintenance"/>
    <property type="evidence" value="ECO:0007669"/>
    <property type="project" value="InterPro"/>
</dbReference>
<proteinExistence type="inferred from homology"/>
<dbReference type="SUPFAM" id="SSF52540">
    <property type="entry name" value="P-loop containing nucleoside triphosphate hydrolases"/>
    <property type="match status" value="1"/>
</dbReference>
<dbReference type="InterPro" id="IPR027417">
    <property type="entry name" value="P-loop_NTPase"/>
</dbReference>
<dbReference type="GO" id="GO:0043139">
    <property type="term" value="F:5'-3' DNA helicase activity"/>
    <property type="evidence" value="ECO:0007669"/>
    <property type="project" value="UniProtKB-EC"/>
</dbReference>
<dbReference type="GO" id="GO:0006281">
    <property type="term" value="P:DNA repair"/>
    <property type="evidence" value="ECO:0007669"/>
    <property type="project" value="UniProtKB-KW"/>
</dbReference>
<dbReference type="GO" id="GO:0016887">
    <property type="term" value="F:ATP hydrolysis activity"/>
    <property type="evidence" value="ECO:0007669"/>
    <property type="project" value="RHEA"/>
</dbReference>
<gene>
    <name evidence="3" type="ORF">RclHR1_30110002</name>
</gene>
<dbReference type="InterPro" id="IPR010285">
    <property type="entry name" value="DNA_helicase_pif1-like_DEAD"/>
</dbReference>
<organism evidence="3 4">
    <name type="scientific">Rhizophagus clarus</name>
    <dbReference type="NCBI Taxonomy" id="94130"/>
    <lineage>
        <taxon>Eukaryota</taxon>
        <taxon>Fungi</taxon>
        <taxon>Fungi incertae sedis</taxon>
        <taxon>Mucoromycota</taxon>
        <taxon>Glomeromycotina</taxon>
        <taxon>Glomeromycetes</taxon>
        <taxon>Glomerales</taxon>
        <taxon>Glomeraceae</taxon>
        <taxon>Rhizophagus</taxon>
    </lineage>
</organism>
<dbReference type="AlphaFoldDB" id="A0A2Z6RLN3"/>
<name>A0A2Z6RLN3_9GLOM</name>
<evidence type="ECO:0000259" key="2">
    <source>
        <dbReference type="Pfam" id="PF05970"/>
    </source>
</evidence>
<comment type="caution">
    <text evidence="3">The sequence shown here is derived from an EMBL/GenBank/DDBJ whole genome shotgun (WGS) entry which is preliminary data.</text>
</comment>
<comment type="catalytic activity">
    <reaction evidence="1">
        <text>ATP + H2O = ADP + phosphate + H(+)</text>
        <dbReference type="Rhea" id="RHEA:13065"/>
        <dbReference type="ChEBI" id="CHEBI:15377"/>
        <dbReference type="ChEBI" id="CHEBI:15378"/>
        <dbReference type="ChEBI" id="CHEBI:30616"/>
        <dbReference type="ChEBI" id="CHEBI:43474"/>
        <dbReference type="ChEBI" id="CHEBI:456216"/>
        <dbReference type="EC" id="5.6.2.3"/>
    </reaction>
</comment>